<protein>
    <submittedName>
        <fullName evidence="2">(raccoon dog) hypothetical protein</fullName>
    </submittedName>
</protein>
<keyword evidence="3" id="KW-1185">Reference proteome</keyword>
<feature type="region of interest" description="Disordered" evidence="1">
    <location>
        <begin position="1"/>
        <end position="20"/>
    </location>
</feature>
<sequence length="37" mass="4106">MTGCRVGRHSTTEPPRCPHNPKFQDLLQSCSSFMQGA</sequence>
<evidence type="ECO:0000256" key="1">
    <source>
        <dbReference type="SAM" id="MobiDB-lite"/>
    </source>
</evidence>
<gene>
    <name evidence="2" type="ORF">NYPRO_LOCUS3955</name>
</gene>
<dbReference type="AlphaFoldDB" id="A0A811Y0E4"/>
<accession>A0A811Y0E4</accession>
<name>A0A811Y0E4_NYCPR</name>
<evidence type="ECO:0000313" key="2">
    <source>
        <dbReference type="EMBL" id="CAD7671160.1"/>
    </source>
</evidence>
<organism evidence="2 3">
    <name type="scientific">Nyctereutes procyonoides</name>
    <name type="common">Raccoon dog</name>
    <name type="synonym">Canis procyonoides</name>
    <dbReference type="NCBI Taxonomy" id="34880"/>
    <lineage>
        <taxon>Eukaryota</taxon>
        <taxon>Metazoa</taxon>
        <taxon>Chordata</taxon>
        <taxon>Craniata</taxon>
        <taxon>Vertebrata</taxon>
        <taxon>Euteleostomi</taxon>
        <taxon>Mammalia</taxon>
        <taxon>Eutheria</taxon>
        <taxon>Laurasiatheria</taxon>
        <taxon>Carnivora</taxon>
        <taxon>Caniformia</taxon>
        <taxon>Canidae</taxon>
        <taxon>Nyctereutes</taxon>
    </lineage>
</organism>
<evidence type="ECO:0000313" key="3">
    <source>
        <dbReference type="Proteomes" id="UP000645828"/>
    </source>
</evidence>
<reference evidence="2" key="1">
    <citation type="submission" date="2020-12" db="EMBL/GenBank/DDBJ databases">
        <authorList>
            <consortium name="Molecular Ecology Group"/>
        </authorList>
    </citation>
    <scope>NUCLEOTIDE SEQUENCE</scope>
    <source>
        <strain evidence="2">TBG_1078</strain>
    </source>
</reference>
<proteinExistence type="predicted"/>
<dbReference type="Proteomes" id="UP000645828">
    <property type="component" value="Unassembled WGS sequence"/>
</dbReference>
<comment type="caution">
    <text evidence="2">The sequence shown here is derived from an EMBL/GenBank/DDBJ whole genome shotgun (WGS) entry which is preliminary data.</text>
</comment>
<dbReference type="EMBL" id="CAJHUB010000661">
    <property type="protein sequence ID" value="CAD7671160.1"/>
    <property type="molecule type" value="Genomic_DNA"/>
</dbReference>